<sequence length="184" mass="20222">MTTGLIILIAFLLTCSVGVINFSFYTRRKVTTMHGMIFSMSMAMGVGLFTGTIIGLLYRDELLLATVIGMATGVLVGGVIGSFYSLLAMMEGILSGVMAGMMGAMLGVMIKISDWDKGIMVMFTIALAICCLNIYEMLSYVHHRNFIVRIFRNPLFIGIGFVLVCLLFYTQSPFIVIKNSGFHH</sequence>
<reference evidence="3" key="1">
    <citation type="journal article" date="2019" name="Int. J. Syst. Evol. Microbiol.">
        <title>The Global Catalogue of Microorganisms (GCM) 10K type strain sequencing project: providing services to taxonomists for standard genome sequencing and annotation.</title>
        <authorList>
            <consortium name="The Broad Institute Genomics Platform"/>
            <consortium name="The Broad Institute Genome Sequencing Center for Infectious Disease"/>
            <person name="Wu L."/>
            <person name="Ma J."/>
        </authorList>
    </citation>
    <scope>NUCLEOTIDE SEQUENCE [LARGE SCALE GENOMIC DNA]</scope>
    <source>
        <strain evidence="3">CGMCC 1.12237</strain>
    </source>
</reference>
<evidence type="ECO:0000313" key="2">
    <source>
        <dbReference type="EMBL" id="MFC5465221.1"/>
    </source>
</evidence>
<gene>
    <name evidence="2" type="ORF">ACFPM4_10725</name>
</gene>
<feature type="transmembrane region" description="Helical" evidence="1">
    <location>
        <begin position="118"/>
        <end position="138"/>
    </location>
</feature>
<keyword evidence="1" id="KW-0472">Membrane</keyword>
<feature type="transmembrane region" description="Helical" evidence="1">
    <location>
        <begin position="150"/>
        <end position="169"/>
    </location>
</feature>
<dbReference type="RefSeq" id="WP_144928638.1">
    <property type="nucleotide sequence ID" value="NZ_JBHSMC010000014.1"/>
</dbReference>
<organism evidence="2 3">
    <name type="scientific">Lederbergia graminis</name>
    <dbReference type="NCBI Taxonomy" id="735518"/>
    <lineage>
        <taxon>Bacteria</taxon>
        <taxon>Bacillati</taxon>
        <taxon>Bacillota</taxon>
        <taxon>Bacilli</taxon>
        <taxon>Bacillales</taxon>
        <taxon>Bacillaceae</taxon>
        <taxon>Lederbergia</taxon>
    </lineage>
</organism>
<feature type="transmembrane region" description="Helical" evidence="1">
    <location>
        <begin position="6"/>
        <end position="25"/>
    </location>
</feature>
<keyword evidence="1" id="KW-1133">Transmembrane helix</keyword>
<evidence type="ECO:0000256" key="1">
    <source>
        <dbReference type="SAM" id="Phobius"/>
    </source>
</evidence>
<keyword evidence="1" id="KW-0812">Transmembrane</keyword>
<evidence type="ECO:0008006" key="4">
    <source>
        <dbReference type="Google" id="ProtNLM"/>
    </source>
</evidence>
<keyword evidence="3" id="KW-1185">Reference proteome</keyword>
<proteinExistence type="predicted"/>
<feature type="transmembrane region" description="Helical" evidence="1">
    <location>
        <begin position="93"/>
        <end position="112"/>
    </location>
</feature>
<feature type="transmembrane region" description="Helical" evidence="1">
    <location>
        <begin position="37"/>
        <end position="58"/>
    </location>
</feature>
<accession>A0ABW0LIX9</accession>
<dbReference type="Proteomes" id="UP001596147">
    <property type="component" value="Unassembled WGS sequence"/>
</dbReference>
<feature type="transmembrane region" description="Helical" evidence="1">
    <location>
        <begin position="64"/>
        <end position="86"/>
    </location>
</feature>
<comment type="caution">
    <text evidence="2">The sequence shown here is derived from an EMBL/GenBank/DDBJ whole genome shotgun (WGS) entry which is preliminary data.</text>
</comment>
<evidence type="ECO:0000313" key="3">
    <source>
        <dbReference type="Proteomes" id="UP001596147"/>
    </source>
</evidence>
<dbReference type="EMBL" id="JBHSMC010000014">
    <property type="protein sequence ID" value="MFC5465221.1"/>
    <property type="molecule type" value="Genomic_DNA"/>
</dbReference>
<name>A0ABW0LIX9_9BACI</name>
<protein>
    <recommendedName>
        <fullName evidence="4">DUF4203 domain-containing protein</fullName>
    </recommendedName>
</protein>